<dbReference type="Gene3D" id="3.20.10.10">
    <property type="entry name" value="D-amino Acid Aminotransferase, subunit A, domain 2"/>
    <property type="match status" value="1"/>
</dbReference>
<evidence type="ECO:0000256" key="1">
    <source>
        <dbReference type="ARBA" id="ARBA00001933"/>
    </source>
</evidence>
<dbReference type="PROSITE" id="PS00770">
    <property type="entry name" value="AA_TRANSFER_CLASS_4"/>
    <property type="match status" value="1"/>
</dbReference>
<evidence type="ECO:0008006" key="8">
    <source>
        <dbReference type="Google" id="ProtNLM"/>
    </source>
</evidence>
<comment type="caution">
    <text evidence="6">The sequence shown here is derived from an EMBL/GenBank/DDBJ whole genome shotgun (WGS) entry which is preliminary data.</text>
</comment>
<evidence type="ECO:0000313" key="6">
    <source>
        <dbReference type="EMBL" id="GGB92911.1"/>
    </source>
</evidence>
<dbReference type="EMBL" id="BMIJ01000003">
    <property type="protein sequence ID" value="GGB92911.1"/>
    <property type="molecule type" value="Genomic_DNA"/>
</dbReference>
<evidence type="ECO:0000256" key="3">
    <source>
        <dbReference type="ARBA" id="ARBA00022898"/>
    </source>
</evidence>
<dbReference type="Proteomes" id="UP000629025">
    <property type="component" value="Unassembled WGS sequence"/>
</dbReference>
<dbReference type="InterPro" id="IPR036038">
    <property type="entry name" value="Aminotransferase-like"/>
</dbReference>
<keyword evidence="7" id="KW-1185">Reference proteome</keyword>
<dbReference type="InterPro" id="IPR043132">
    <property type="entry name" value="BCAT-like_C"/>
</dbReference>
<evidence type="ECO:0000256" key="5">
    <source>
        <dbReference type="RuleBase" id="RU004516"/>
    </source>
</evidence>
<dbReference type="InterPro" id="IPR001544">
    <property type="entry name" value="Aminotrans_IV"/>
</dbReference>
<evidence type="ECO:0000256" key="4">
    <source>
        <dbReference type="RuleBase" id="RU004106"/>
    </source>
</evidence>
<proteinExistence type="inferred from homology"/>
<protein>
    <recommendedName>
        <fullName evidence="8">Aminodeoxychorismate lyase</fullName>
    </recommendedName>
</protein>
<dbReference type="PANTHER" id="PTHR42743:SF2">
    <property type="entry name" value="AMINODEOXYCHORISMATE LYASE"/>
    <property type="match status" value="1"/>
</dbReference>
<organism evidence="6 7">
    <name type="scientific">Marinobacterium zhoushanense</name>
    <dbReference type="NCBI Taxonomy" id="1679163"/>
    <lineage>
        <taxon>Bacteria</taxon>
        <taxon>Pseudomonadati</taxon>
        <taxon>Pseudomonadota</taxon>
        <taxon>Gammaproteobacteria</taxon>
        <taxon>Oceanospirillales</taxon>
        <taxon>Oceanospirillaceae</taxon>
        <taxon>Marinobacterium</taxon>
    </lineage>
</organism>
<dbReference type="Pfam" id="PF01063">
    <property type="entry name" value="Aminotran_4"/>
    <property type="match status" value="1"/>
</dbReference>
<dbReference type="PANTHER" id="PTHR42743">
    <property type="entry name" value="AMINO-ACID AMINOTRANSFERASE"/>
    <property type="match status" value="1"/>
</dbReference>
<reference evidence="7" key="1">
    <citation type="journal article" date="2019" name="Int. J. Syst. Evol. Microbiol.">
        <title>The Global Catalogue of Microorganisms (GCM) 10K type strain sequencing project: providing services to taxonomists for standard genome sequencing and annotation.</title>
        <authorList>
            <consortium name="The Broad Institute Genomics Platform"/>
            <consortium name="The Broad Institute Genome Sequencing Center for Infectious Disease"/>
            <person name="Wu L."/>
            <person name="Ma J."/>
        </authorList>
    </citation>
    <scope>NUCLEOTIDE SEQUENCE [LARGE SCALE GENOMIC DNA]</scope>
    <source>
        <strain evidence="7">CGMCC 1.15341</strain>
    </source>
</reference>
<sequence>MCQTRLAQQPLLAGIKHLNRLEQVLARAEWNDPGIREGVVCDTGGTLIEGTMSNLFFVLDGVLCTPELTQCGVAGILRRWVLEAEECAGECVQVGRFSPQQLSQADEIFLCNSLIGIWPVIEYEGVELGIGKRTLALQSLLDKEYQGC</sequence>
<comment type="cofactor">
    <cofactor evidence="1 5">
        <name>pyridoxal 5'-phosphate</name>
        <dbReference type="ChEBI" id="CHEBI:597326"/>
    </cofactor>
</comment>
<dbReference type="SUPFAM" id="SSF56752">
    <property type="entry name" value="D-aminoacid aminotransferase-like PLP-dependent enzymes"/>
    <property type="match status" value="1"/>
</dbReference>
<dbReference type="InterPro" id="IPR018300">
    <property type="entry name" value="Aminotrans_IV_CS"/>
</dbReference>
<comment type="similarity">
    <text evidence="2 4">Belongs to the class-IV pyridoxal-phosphate-dependent aminotransferase family.</text>
</comment>
<keyword evidence="3 5" id="KW-0663">Pyridoxal phosphate</keyword>
<evidence type="ECO:0000256" key="2">
    <source>
        <dbReference type="ARBA" id="ARBA00009320"/>
    </source>
</evidence>
<gene>
    <name evidence="6" type="ORF">GCM10011352_18730</name>
</gene>
<evidence type="ECO:0000313" key="7">
    <source>
        <dbReference type="Proteomes" id="UP000629025"/>
    </source>
</evidence>
<dbReference type="InterPro" id="IPR050571">
    <property type="entry name" value="Class-IV_PLP-Dep_Aminotrnsfr"/>
</dbReference>
<accession>A0ABQ1KE84</accession>
<name>A0ABQ1KE84_9GAMM</name>